<sequence length="375" mass="43219">MYKTLTIVSDTAICYKNGTYYGFNAVVNEIKSFENLFDKIIWIGYNYPERHSDKTLIEIESKNVEVVLLKKLGGKSIFALIAILLNYPLIFFKILKYIREADVVHTRAPSHPAFIATVISFFWKNKIWWHKFAGSWNAETLPFFYKFQRNLLVRAKHSKVTINGFWDNQPKHCLSFENPCLTTDNIIRGKEIIQFKKFDGRFTLCFIGRLDESKGVDVILASLKQIDLDKIEKIHFIGNSNSTKRSFFEKEALFLNDKAIFHGFLGKDKVHQILSESHFLLLPSKSEGFPKVIAEAACYGTIPIVSTVGSIPHYITDSNGFLWDKEVAISFEEILMSAFEEKVNFLENKSRNLSILAEKFTFTNYLTKLKSDILL</sequence>
<gene>
    <name evidence="3" type="ORF">ACFO3U_06035</name>
</gene>
<keyword evidence="4" id="KW-1185">Reference proteome</keyword>
<comment type="caution">
    <text evidence="3">The sequence shown here is derived from an EMBL/GenBank/DDBJ whole genome shotgun (WGS) entry which is preliminary data.</text>
</comment>
<dbReference type="PANTHER" id="PTHR12526">
    <property type="entry name" value="GLYCOSYLTRANSFERASE"/>
    <property type="match status" value="1"/>
</dbReference>
<dbReference type="Proteomes" id="UP001595885">
    <property type="component" value="Unassembled WGS sequence"/>
</dbReference>
<dbReference type="RefSeq" id="WP_379739215.1">
    <property type="nucleotide sequence ID" value="NZ_JBHSGW010000004.1"/>
</dbReference>
<dbReference type="Gene3D" id="3.40.50.2000">
    <property type="entry name" value="Glycogen Phosphorylase B"/>
    <property type="match status" value="1"/>
</dbReference>
<dbReference type="EMBL" id="JBHSGW010000004">
    <property type="protein sequence ID" value="MFC4739549.1"/>
    <property type="molecule type" value="Genomic_DNA"/>
</dbReference>
<dbReference type="GO" id="GO:0016757">
    <property type="term" value="F:glycosyltransferase activity"/>
    <property type="evidence" value="ECO:0007669"/>
    <property type="project" value="UniProtKB-KW"/>
</dbReference>
<accession>A0ABV9P5N1</accession>
<keyword evidence="3" id="KW-0808">Transferase</keyword>
<dbReference type="SUPFAM" id="SSF53756">
    <property type="entry name" value="UDP-Glycosyltransferase/glycogen phosphorylase"/>
    <property type="match status" value="1"/>
</dbReference>
<dbReference type="InterPro" id="IPR001296">
    <property type="entry name" value="Glyco_trans_1"/>
</dbReference>
<dbReference type="CDD" id="cd03801">
    <property type="entry name" value="GT4_PimA-like"/>
    <property type="match status" value="1"/>
</dbReference>
<feature type="domain" description="Glycosyl transferase family 1" evidence="2">
    <location>
        <begin position="194"/>
        <end position="344"/>
    </location>
</feature>
<feature type="transmembrane region" description="Helical" evidence="1">
    <location>
        <begin position="77"/>
        <end position="95"/>
    </location>
</feature>
<evidence type="ECO:0000313" key="4">
    <source>
        <dbReference type="Proteomes" id="UP001595885"/>
    </source>
</evidence>
<keyword evidence="3" id="KW-0328">Glycosyltransferase</keyword>
<reference evidence="4" key="1">
    <citation type="journal article" date="2019" name="Int. J. Syst. Evol. Microbiol.">
        <title>The Global Catalogue of Microorganisms (GCM) 10K type strain sequencing project: providing services to taxonomists for standard genome sequencing and annotation.</title>
        <authorList>
            <consortium name="The Broad Institute Genomics Platform"/>
            <consortium name="The Broad Institute Genome Sequencing Center for Infectious Disease"/>
            <person name="Wu L."/>
            <person name="Ma J."/>
        </authorList>
    </citation>
    <scope>NUCLEOTIDE SEQUENCE [LARGE SCALE GENOMIC DNA]</scope>
    <source>
        <strain evidence="4">CCUG 50349</strain>
    </source>
</reference>
<evidence type="ECO:0000256" key="1">
    <source>
        <dbReference type="SAM" id="Phobius"/>
    </source>
</evidence>
<keyword evidence="1" id="KW-1133">Transmembrane helix</keyword>
<dbReference type="Pfam" id="PF00534">
    <property type="entry name" value="Glycos_transf_1"/>
    <property type="match status" value="1"/>
</dbReference>
<organism evidence="3 4">
    <name type="scientific">Flavobacterium ponti</name>
    <dbReference type="NCBI Taxonomy" id="665133"/>
    <lineage>
        <taxon>Bacteria</taxon>
        <taxon>Pseudomonadati</taxon>
        <taxon>Bacteroidota</taxon>
        <taxon>Flavobacteriia</taxon>
        <taxon>Flavobacteriales</taxon>
        <taxon>Flavobacteriaceae</taxon>
        <taxon>Flavobacterium</taxon>
    </lineage>
</organism>
<keyword evidence="1" id="KW-0812">Transmembrane</keyword>
<keyword evidence="1" id="KW-0472">Membrane</keyword>
<protein>
    <submittedName>
        <fullName evidence="3">Glycosyltransferase family 4 protein</fullName>
        <ecNumber evidence="3">2.4.-.-</ecNumber>
    </submittedName>
</protein>
<evidence type="ECO:0000259" key="2">
    <source>
        <dbReference type="Pfam" id="PF00534"/>
    </source>
</evidence>
<proteinExistence type="predicted"/>
<dbReference type="PANTHER" id="PTHR12526:SF630">
    <property type="entry name" value="GLYCOSYLTRANSFERASE"/>
    <property type="match status" value="1"/>
</dbReference>
<dbReference type="EC" id="2.4.-.-" evidence="3"/>
<name>A0ABV9P5N1_9FLAO</name>
<evidence type="ECO:0000313" key="3">
    <source>
        <dbReference type="EMBL" id="MFC4739549.1"/>
    </source>
</evidence>